<feature type="region of interest" description="Disordered" evidence="1">
    <location>
        <begin position="1"/>
        <end position="60"/>
    </location>
</feature>
<gene>
    <name evidence="2" type="ORF">Mterra_00364</name>
</gene>
<accession>A0A399F2P0</accession>
<dbReference type="AntiFam" id="ANF00091">
    <property type="entry name" value="Shadow ORF (opposite smc)"/>
</dbReference>
<comment type="caution">
    <text evidence="2">The sequence shown here is derived from an EMBL/GenBank/DDBJ whole genome shotgun (WGS) entry which is preliminary data.</text>
</comment>
<keyword evidence="3" id="KW-1185">Reference proteome</keyword>
<sequence>MLAGEGEGGLEALQHQGVAQQGGQRLGVGEADELAGQAAHAGEPRPVAAGPVGGLEQGQGEEGGAAALALEVLDGLLGGALVAGEHPLQPAAQRDLQGQLEALGHLEQVGHHAQHPGDPGVAGLARAFGQVGAALQVGLQALGLGAAGPEVGAEAALLLDHPVELGAQLLLAGLEPLAAGLEPGQGALQAGTLGLQVLLLLLGLAEGGEAGLVGGLGLEEGLVAGLGLAQLALQLGEAGLRLALALLEALDLLGAGLRGLGLLGHGQGLEAGDLGAEALRLAAQAGLEVAQVGGLLLEQPPLALQGLGLAQGLAVGAVEPLEALLEGGLLLLQGGQPPGELGLLGLELAQPGLGLAGFGLGLLDAGLHQAPPERQDLAGKLARPAGGLGLGGLGLQALLELGVLAAQGLHLLGGGLEALLGGAGGEGDGLEAGGFLEVAQQHLGPRLQHLAHLALADDRVAAPGQARAGQGPLDGLEGGLVARQPHVASAVTVEAAGDHQPLAAAREHQLDLGEAHGGAALRAVEQQGLGLLAPQLAGPGAHDPAQGLDQVALARPVGPHHPGHAGAEVQPGALAEGFETLEGDLLDSHGVPGPGGR</sequence>
<proteinExistence type="predicted"/>
<dbReference type="AlphaFoldDB" id="A0A399F2P0"/>
<evidence type="ECO:0000313" key="3">
    <source>
        <dbReference type="Proteomes" id="UP000265715"/>
    </source>
</evidence>
<evidence type="ECO:0000256" key="1">
    <source>
        <dbReference type="SAM" id="MobiDB-lite"/>
    </source>
</evidence>
<reference evidence="2 3" key="1">
    <citation type="submission" date="2018-08" db="EMBL/GenBank/DDBJ databases">
        <title>Meiothermus terrae DSM 26712 genome sequencing project.</title>
        <authorList>
            <person name="Da Costa M.S."/>
            <person name="Albuquerque L."/>
            <person name="Raposo P."/>
            <person name="Froufe H.J.C."/>
            <person name="Barroso C.S."/>
            <person name="Egas C."/>
        </authorList>
    </citation>
    <scope>NUCLEOTIDE SEQUENCE [LARGE SCALE GENOMIC DNA]</scope>
    <source>
        <strain evidence="2 3">DSM 26712</strain>
    </source>
</reference>
<evidence type="ECO:0000313" key="2">
    <source>
        <dbReference type="EMBL" id="RIH90478.1"/>
    </source>
</evidence>
<dbReference type="AntiFam" id="ANF00168">
    <property type="entry name" value="Shadow ORF (opposite smc)"/>
</dbReference>
<feature type="compositionally biased region" description="Gly residues" evidence="1">
    <location>
        <begin position="51"/>
        <end position="60"/>
    </location>
</feature>
<dbReference type="EMBL" id="QXDL01000008">
    <property type="protein sequence ID" value="RIH90478.1"/>
    <property type="molecule type" value="Genomic_DNA"/>
</dbReference>
<dbReference type="Proteomes" id="UP000265715">
    <property type="component" value="Unassembled WGS sequence"/>
</dbReference>
<name>A0A399F2P0_9DEIN</name>
<organism evidence="2 3">
    <name type="scientific">Calidithermus terrae</name>
    <dbReference type="NCBI Taxonomy" id="1408545"/>
    <lineage>
        <taxon>Bacteria</taxon>
        <taxon>Thermotogati</taxon>
        <taxon>Deinococcota</taxon>
        <taxon>Deinococci</taxon>
        <taxon>Thermales</taxon>
        <taxon>Thermaceae</taxon>
        <taxon>Calidithermus</taxon>
    </lineage>
</organism>
<protein>
    <submittedName>
        <fullName evidence="2">Uncharacterized protein</fullName>
    </submittedName>
</protein>